<dbReference type="GO" id="GO:0004139">
    <property type="term" value="F:deoxyribose-phosphate aldolase activity"/>
    <property type="evidence" value="ECO:0007669"/>
    <property type="project" value="UniProtKB-UniRule"/>
</dbReference>
<dbReference type="FunFam" id="3.20.20.70:FF:000044">
    <property type="entry name" value="Deoxyribose-phosphate aldolase"/>
    <property type="match status" value="1"/>
</dbReference>
<keyword evidence="4 7" id="KW-0704">Schiff base</keyword>
<evidence type="ECO:0000256" key="2">
    <source>
        <dbReference type="ARBA" id="ARBA00022490"/>
    </source>
</evidence>
<dbReference type="STRING" id="389348.PNK_0739"/>
<feature type="active site" description="Schiff-base intermediate with acetaldehyde" evidence="7">
    <location>
        <position position="154"/>
    </location>
</feature>
<evidence type="ECO:0000256" key="3">
    <source>
        <dbReference type="ARBA" id="ARBA00023239"/>
    </source>
</evidence>
<dbReference type="HAMAP" id="MF_00114">
    <property type="entry name" value="DeoC_type1"/>
    <property type="match status" value="1"/>
</dbReference>
<protein>
    <recommendedName>
        <fullName evidence="7">Deoxyribose-phosphate aldolase</fullName>
        <shortName evidence="7">DERA</shortName>
        <ecNumber evidence="7">4.1.2.4</ecNumber>
    </recommendedName>
    <alternativeName>
        <fullName evidence="7">2-deoxy-D-ribose 5-phosphate aldolase</fullName>
    </alternativeName>
    <alternativeName>
        <fullName evidence="7">Phosphodeoxyriboaldolase</fullName>
        <shortName evidence="7">Deoxyriboaldolase</shortName>
    </alternativeName>
</protein>
<dbReference type="PIRSF" id="PIRSF001357">
    <property type="entry name" value="DeoC"/>
    <property type="match status" value="1"/>
</dbReference>
<dbReference type="PATRIC" id="fig|389348.3.peg.809"/>
<feature type="active site" description="Proton donor/acceptor" evidence="7">
    <location>
        <position position="92"/>
    </location>
</feature>
<dbReference type="SMART" id="SM01133">
    <property type="entry name" value="DeoC"/>
    <property type="match status" value="1"/>
</dbReference>
<dbReference type="KEGG" id="pnl:PNK_0739"/>
<name>A0A0U5JB94_9BACT</name>
<sequence>MTPESVAQTIEYTQLKPFATEADIEKLCWGAMHWKFYGVCLYSIWLPLARSIVSSSSLKLITVAGFPTGASSTQLKCLEVAEAIEKGADEIDFVINIGWLKDRRLKPIEDEFKYLVELASPCPLKVIIETCYLSEEEKKLACQLAAATGISFVKTSTGFGPAGATVSDVELMKQIVPQVKASGGIKDASTAISLIKAGATRLGTSAGPSIMENLPCCID</sequence>
<feature type="active site" description="Proton donor/acceptor" evidence="7">
    <location>
        <position position="180"/>
    </location>
</feature>
<comment type="subcellular location">
    <subcellularLocation>
        <location evidence="7">Cytoplasm</location>
    </subcellularLocation>
</comment>
<dbReference type="InterPro" id="IPR028581">
    <property type="entry name" value="DeoC_typeI"/>
</dbReference>
<evidence type="ECO:0000256" key="5">
    <source>
        <dbReference type="ARBA" id="ARBA00048791"/>
    </source>
</evidence>
<evidence type="ECO:0000256" key="4">
    <source>
        <dbReference type="ARBA" id="ARBA00023270"/>
    </source>
</evidence>
<dbReference type="SUPFAM" id="SSF51569">
    <property type="entry name" value="Aldolase"/>
    <property type="match status" value="1"/>
</dbReference>
<keyword evidence="3 7" id="KW-0456">Lyase</keyword>
<dbReference type="EMBL" id="LN879502">
    <property type="protein sequence ID" value="CUI16365.1"/>
    <property type="molecule type" value="Genomic_DNA"/>
</dbReference>
<comment type="pathway">
    <text evidence="7">Carbohydrate degradation; 2-deoxy-D-ribose 1-phosphate degradation; D-glyceraldehyde 3-phosphate and acetaldehyde from 2-deoxy-alpha-D-ribose 1-phosphate: step 2/2.</text>
</comment>
<dbReference type="PANTHER" id="PTHR10889:SF1">
    <property type="entry name" value="DEOXYRIBOSE-PHOSPHATE ALDOLASE"/>
    <property type="match status" value="1"/>
</dbReference>
<proteinExistence type="inferred from homology"/>
<organism evidence="8 9">
    <name type="scientific">Candidatus Protochlamydia naegleriophila</name>
    <dbReference type="NCBI Taxonomy" id="389348"/>
    <lineage>
        <taxon>Bacteria</taxon>
        <taxon>Pseudomonadati</taxon>
        <taxon>Chlamydiota</taxon>
        <taxon>Chlamydiia</taxon>
        <taxon>Parachlamydiales</taxon>
        <taxon>Parachlamydiaceae</taxon>
        <taxon>Candidatus Protochlamydia</taxon>
    </lineage>
</organism>
<dbReference type="NCBIfam" id="TIGR00126">
    <property type="entry name" value="deoC"/>
    <property type="match status" value="1"/>
</dbReference>
<reference evidence="9" key="1">
    <citation type="submission" date="2015-09" db="EMBL/GenBank/DDBJ databases">
        <authorList>
            <person name="Bertelli C."/>
        </authorList>
    </citation>
    <scope>NUCLEOTIDE SEQUENCE [LARGE SCALE GENOMIC DNA]</scope>
    <source>
        <strain evidence="9">KNic</strain>
    </source>
</reference>
<accession>A0A0U5JB94</accession>
<evidence type="ECO:0000256" key="6">
    <source>
        <dbReference type="ARBA" id="ARBA00056337"/>
    </source>
</evidence>
<dbReference type="InParanoid" id="A0A0U5JB94"/>
<gene>
    <name evidence="7 8" type="primary">deoC</name>
    <name evidence="8" type="ORF">PNK_0739</name>
</gene>
<dbReference type="CDD" id="cd00959">
    <property type="entry name" value="DeoC"/>
    <property type="match status" value="1"/>
</dbReference>
<keyword evidence="2 7" id="KW-0963">Cytoplasm</keyword>
<dbReference type="GO" id="GO:0009264">
    <property type="term" value="P:deoxyribonucleotide catabolic process"/>
    <property type="evidence" value="ECO:0007669"/>
    <property type="project" value="UniProtKB-UniRule"/>
</dbReference>
<dbReference type="Proteomes" id="UP000069902">
    <property type="component" value="Chromosome cPNK"/>
</dbReference>
<evidence type="ECO:0000313" key="9">
    <source>
        <dbReference type="Proteomes" id="UP000069902"/>
    </source>
</evidence>
<dbReference type="GO" id="GO:0005737">
    <property type="term" value="C:cytoplasm"/>
    <property type="evidence" value="ECO:0007669"/>
    <property type="project" value="UniProtKB-SubCell"/>
</dbReference>
<evidence type="ECO:0000256" key="1">
    <source>
        <dbReference type="ARBA" id="ARBA00010936"/>
    </source>
</evidence>
<dbReference type="GO" id="GO:0006018">
    <property type="term" value="P:2-deoxyribose 1-phosphate catabolic process"/>
    <property type="evidence" value="ECO:0007669"/>
    <property type="project" value="UniProtKB-UniRule"/>
</dbReference>
<dbReference type="PANTHER" id="PTHR10889">
    <property type="entry name" value="DEOXYRIBOSE-PHOSPHATE ALDOLASE"/>
    <property type="match status" value="1"/>
</dbReference>
<dbReference type="InterPro" id="IPR002915">
    <property type="entry name" value="DeoC/FbaB/LacD_aldolase"/>
</dbReference>
<dbReference type="AlphaFoldDB" id="A0A0U5JB94"/>
<evidence type="ECO:0000313" key="8">
    <source>
        <dbReference type="EMBL" id="CUI16365.1"/>
    </source>
</evidence>
<dbReference type="Pfam" id="PF01791">
    <property type="entry name" value="DeoC"/>
    <property type="match status" value="1"/>
</dbReference>
<comment type="catalytic activity">
    <reaction evidence="5 7">
        <text>2-deoxy-D-ribose 5-phosphate = D-glyceraldehyde 3-phosphate + acetaldehyde</text>
        <dbReference type="Rhea" id="RHEA:12821"/>
        <dbReference type="ChEBI" id="CHEBI:15343"/>
        <dbReference type="ChEBI" id="CHEBI:59776"/>
        <dbReference type="ChEBI" id="CHEBI:62877"/>
        <dbReference type="EC" id="4.1.2.4"/>
    </reaction>
</comment>
<dbReference type="Gene3D" id="3.20.20.70">
    <property type="entry name" value="Aldolase class I"/>
    <property type="match status" value="1"/>
</dbReference>
<comment type="function">
    <text evidence="6 7">Catalyzes a reversible aldol reaction between acetaldehyde and D-glyceraldehyde 3-phosphate to generate 2-deoxy-D-ribose 5-phosphate.</text>
</comment>
<dbReference type="GO" id="GO:0016052">
    <property type="term" value="P:carbohydrate catabolic process"/>
    <property type="evidence" value="ECO:0007669"/>
    <property type="project" value="TreeGrafter"/>
</dbReference>
<evidence type="ECO:0000256" key="7">
    <source>
        <dbReference type="HAMAP-Rule" id="MF_00114"/>
    </source>
</evidence>
<dbReference type="RefSeq" id="WP_059060365.1">
    <property type="nucleotide sequence ID" value="NZ_LN879502.1"/>
</dbReference>
<dbReference type="UniPathway" id="UPA00002">
    <property type="reaction ID" value="UER00468"/>
</dbReference>
<dbReference type="EC" id="4.1.2.4" evidence="7"/>
<comment type="similarity">
    <text evidence="1 7">Belongs to the DeoC/FbaB aldolase family. DeoC type 1 subfamily.</text>
</comment>
<keyword evidence="9" id="KW-1185">Reference proteome</keyword>
<dbReference type="InterPro" id="IPR013785">
    <property type="entry name" value="Aldolase_TIM"/>
</dbReference>
<dbReference type="InterPro" id="IPR011343">
    <property type="entry name" value="DeoC"/>
</dbReference>